<feature type="transmembrane region" description="Helical" evidence="5">
    <location>
        <begin position="277"/>
        <end position="301"/>
    </location>
</feature>
<dbReference type="Proteomes" id="UP000252167">
    <property type="component" value="Unassembled WGS sequence"/>
</dbReference>
<keyword evidence="4 5" id="KW-0472">Membrane</keyword>
<evidence type="ECO:0000256" key="3">
    <source>
        <dbReference type="ARBA" id="ARBA00022989"/>
    </source>
</evidence>
<dbReference type="EMBL" id="POAF01000014">
    <property type="protein sequence ID" value="RBL98546.1"/>
    <property type="molecule type" value="Genomic_DNA"/>
</dbReference>
<dbReference type="PANTHER" id="PTHR39535:SF2">
    <property type="entry name" value="HTTM DOMAIN-CONTAINING PROTEIN"/>
    <property type="match status" value="1"/>
</dbReference>
<dbReference type="Pfam" id="PF05090">
    <property type="entry name" value="HTTM"/>
    <property type="match status" value="1"/>
</dbReference>
<reference evidence="7 8" key="1">
    <citation type="submission" date="2018-01" db="EMBL/GenBank/DDBJ databases">
        <title>Glutamicibacter soli strain NHPC-3 Whole genome sequence and assembly.</title>
        <authorList>
            <person name="Choudhury P."/>
            <person name="Gupta D."/>
            <person name="Sengupta K."/>
            <person name="Jawed A."/>
            <person name="Sultana N."/>
            <person name="Saha P."/>
        </authorList>
    </citation>
    <scope>NUCLEOTIDE SEQUENCE [LARGE SCALE GENOMIC DNA]</scope>
    <source>
        <strain evidence="7 8">NHPC-3</strain>
    </source>
</reference>
<dbReference type="AlphaFoldDB" id="A0A365Y7Z6"/>
<name>A0A365Y7Z6_9MICC</name>
<feature type="transmembrane region" description="Helical" evidence="5">
    <location>
        <begin position="186"/>
        <end position="207"/>
    </location>
</feature>
<dbReference type="InterPro" id="IPR053934">
    <property type="entry name" value="HTTM_dom"/>
</dbReference>
<feature type="transmembrane region" description="Helical" evidence="5">
    <location>
        <begin position="41"/>
        <end position="62"/>
    </location>
</feature>
<sequence length="359" mass="40548">MEMNNTPNQYPSVLAWIKSHRGLPTDGLKWIYDWFSVDRKASYGLAVMRMVSGALILGWLLVNAPVAAKIWGPGSAYMEPYRSVLGYPWPLDILRDASMGLFVTWYVAAILLAVAFMIGWKTRFVTPLLFVFYTAINAQNTPISDGGNYFIRIMLIYLIFADLSKRWSLDSWLTNRKAKKKREREFATILHNLSLCLVVAQLCIVYFEAGMYKVQGALWQEGTAMYYPISSEAYGVFPWLSSLITWNAWVVVLITYMTVIIQIAFPFMLFNKLSRRIALVLVLGMHLGIAVVMGLPFFSGIMASADAVLVSSTSWLTVQAWLAGCWRKVFGGRRPMPEQIQTGETKQDELETAKIPVSA</sequence>
<evidence type="ECO:0000256" key="1">
    <source>
        <dbReference type="ARBA" id="ARBA00004127"/>
    </source>
</evidence>
<feature type="domain" description="HTTM-like" evidence="6">
    <location>
        <begin position="34"/>
        <end position="314"/>
    </location>
</feature>
<organism evidence="7 8">
    <name type="scientific">Glutamicibacter soli</name>
    <dbReference type="NCBI Taxonomy" id="453836"/>
    <lineage>
        <taxon>Bacteria</taxon>
        <taxon>Bacillati</taxon>
        <taxon>Actinomycetota</taxon>
        <taxon>Actinomycetes</taxon>
        <taxon>Micrococcales</taxon>
        <taxon>Micrococcaceae</taxon>
        <taxon>Glutamicibacter</taxon>
    </lineage>
</organism>
<evidence type="ECO:0000313" key="7">
    <source>
        <dbReference type="EMBL" id="RBL98546.1"/>
    </source>
</evidence>
<protein>
    <recommendedName>
        <fullName evidence="6">HTTM-like domain-containing protein</fullName>
    </recommendedName>
</protein>
<dbReference type="InterPro" id="IPR052964">
    <property type="entry name" value="Sporulation_signal_mat"/>
</dbReference>
<keyword evidence="2 5" id="KW-0812">Transmembrane</keyword>
<comment type="caution">
    <text evidence="7">The sequence shown here is derived from an EMBL/GenBank/DDBJ whole genome shotgun (WGS) entry which is preliminary data.</text>
</comment>
<dbReference type="InterPro" id="IPR011020">
    <property type="entry name" value="HTTM-like"/>
</dbReference>
<dbReference type="PANTHER" id="PTHR39535">
    <property type="entry name" value="SPORULATION-DELAYING PROTEIN SDPB"/>
    <property type="match status" value="1"/>
</dbReference>
<keyword evidence="8" id="KW-1185">Reference proteome</keyword>
<feature type="transmembrane region" description="Helical" evidence="5">
    <location>
        <begin position="99"/>
        <end position="120"/>
    </location>
</feature>
<evidence type="ECO:0000256" key="5">
    <source>
        <dbReference type="SAM" id="Phobius"/>
    </source>
</evidence>
<gene>
    <name evidence="7" type="ORF">C1H84_17495</name>
</gene>
<evidence type="ECO:0000256" key="4">
    <source>
        <dbReference type="ARBA" id="ARBA00023136"/>
    </source>
</evidence>
<feature type="transmembrane region" description="Helical" evidence="5">
    <location>
        <begin position="246"/>
        <end position="270"/>
    </location>
</feature>
<dbReference type="RefSeq" id="WP_113608152.1">
    <property type="nucleotide sequence ID" value="NZ_JBNBOD010000001.1"/>
</dbReference>
<evidence type="ECO:0000259" key="6">
    <source>
        <dbReference type="SMART" id="SM00752"/>
    </source>
</evidence>
<dbReference type="GO" id="GO:0012505">
    <property type="term" value="C:endomembrane system"/>
    <property type="evidence" value="ECO:0007669"/>
    <property type="project" value="UniProtKB-SubCell"/>
</dbReference>
<keyword evidence="3 5" id="KW-1133">Transmembrane helix</keyword>
<evidence type="ECO:0000256" key="2">
    <source>
        <dbReference type="ARBA" id="ARBA00022692"/>
    </source>
</evidence>
<proteinExistence type="predicted"/>
<evidence type="ECO:0000313" key="8">
    <source>
        <dbReference type="Proteomes" id="UP000252167"/>
    </source>
</evidence>
<accession>A0A365Y7Z6</accession>
<comment type="subcellular location">
    <subcellularLocation>
        <location evidence="1">Endomembrane system</location>
        <topology evidence="1">Multi-pass membrane protein</topology>
    </subcellularLocation>
</comment>
<dbReference type="SMART" id="SM00752">
    <property type="entry name" value="HTTM"/>
    <property type="match status" value="1"/>
</dbReference>